<accession>A0ABQ9YSN2</accession>
<comment type="caution">
    <text evidence="2">The sequence shown here is derived from an EMBL/GenBank/DDBJ whole genome shotgun (WGS) entry which is preliminary data.</text>
</comment>
<evidence type="ECO:0000313" key="2">
    <source>
        <dbReference type="EMBL" id="KAK4003637.1"/>
    </source>
</evidence>
<keyword evidence="3" id="KW-1185">Reference proteome</keyword>
<dbReference type="EMBL" id="JAOYFB010000001">
    <property type="protein sequence ID" value="KAK4003637.1"/>
    <property type="molecule type" value="Genomic_DNA"/>
</dbReference>
<protein>
    <submittedName>
        <fullName evidence="2">Uncharacterized protein</fullName>
    </submittedName>
</protein>
<sequence length="282" mass="31911">MSHLIVEIPKTLPDEGKWLFVIAENWIENDILFLPDSSYSAAHKIHLLKGGTHPDVVNWDRHHTFKIIDTFGTYEEARLNLPQVESGLSILDNNNTGRGQRERKKKKLTLPGESTTDFESENEVFSKPAPQSVVKANKHSKKSPTITSRKPQSSSTPILKPPAGLQINKNPSNVTEIPAKKTVDTEHHEPQKTMIPMEPKTMKPYNHNQIILDITFWEHNLNYPNSYNQSYTPPPASYDFPCQPMGNISSNGNSSQLVAQTYVMQSTSVQGMRYPTQDRLHD</sequence>
<evidence type="ECO:0000313" key="3">
    <source>
        <dbReference type="Proteomes" id="UP001234178"/>
    </source>
</evidence>
<name>A0ABQ9YSN2_9CRUS</name>
<gene>
    <name evidence="2" type="ORF">OUZ56_005393</name>
</gene>
<organism evidence="2 3">
    <name type="scientific">Daphnia magna</name>
    <dbReference type="NCBI Taxonomy" id="35525"/>
    <lineage>
        <taxon>Eukaryota</taxon>
        <taxon>Metazoa</taxon>
        <taxon>Ecdysozoa</taxon>
        <taxon>Arthropoda</taxon>
        <taxon>Crustacea</taxon>
        <taxon>Branchiopoda</taxon>
        <taxon>Diplostraca</taxon>
        <taxon>Cladocera</taxon>
        <taxon>Anomopoda</taxon>
        <taxon>Daphniidae</taxon>
        <taxon>Daphnia</taxon>
    </lineage>
</organism>
<dbReference type="Proteomes" id="UP001234178">
    <property type="component" value="Unassembled WGS sequence"/>
</dbReference>
<feature type="compositionally biased region" description="Polar residues" evidence="1">
    <location>
        <begin position="143"/>
        <end position="157"/>
    </location>
</feature>
<reference evidence="2 3" key="1">
    <citation type="journal article" date="2023" name="Nucleic Acids Res.">
        <title>The hologenome of Daphnia magna reveals possible DNA methylation and microbiome-mediated evolution of the host genome.</title>
        <authorList>
            <person name="Chaturvedi A."/>
            <person name="Li X."/>
            <person name="Dhandapani V."/>
            <person name="Marshall H."/>
            <person name="Kissane S."/>
            <person name="Cuenca-Cambronero M."/>
            <person name="Asole G."/>
            <person name="Calvet F."/>
            <person name="Ruiz-Romero M."/>
            <person name="Marangio P."/>
            <person name="Guigo R."/>
            <person name="Rago D."/>
            <person name="Mirbahai L."/>
            <person name="Eastwood N."/>
            <person name="Colbourne J.K."/>
            <person name="Zhou J."/>
            <person name="Mallon E."/>
            <person name="Orsini L."/>
        </authorList>
    </citation>
    <scope>NUCLEOTIDE SEQUENCE [LARGE SCALE GENOMIC DNA]</scope>
    <source>
        <strain evidence="2">LRV0_1</strain>
    </source>
</reference>
<proteinExistence type="predicted"/>
<evidence type="ECO:0000256" key="1">
    <source>
        <dbReference type="SAM" id="MobiDB-lite"/>
    </source>
</evidence>
<feature type="region of interest" description="Disordered" evidence="1">
    <location>
        <begin position="89"/>
        <end position="172"/>
    </location>
</feature>